<dbReference type="GeneID" id="41971763"/>
<feature type="compositionally biased region" description="Polar residues" evidence="1">
    <location>
        <begin position="199"/>
        <end position="211"/>
    </location>
</feature>
<organism evidence="2 3">
    <name type="scientific">Thyridium curvatum</name>
    <dbReference type="NCBI Taxonomy" id="1093900"/>
    <lineage>
        <taxon>Eukaryota</taxon>
        <taxon>Fungi</taxon>
        <taxon>Dikarya</taxon>
        <taxon>Ascomycota</taxon>
        <taxon>Pezizomycotina</taxon>
        <taxon>Sordariomycetes</taxon>
        <taxon>Sordariomycetidae</taxon>
        <taxon>Thyridiales</taxon>
        <taxon>Thyridiaceae</taxon>
        <taxon>Thyridium</taxon>
    </lineage>
</organism>
<accession>A0A507BFY2</accession>
<dbReference type="RefSeq" id="XP_030997329.1">
    <property type="nucleotide sequence ID" value="XM_031138713.1"/>
</dbReference>
<proteinExistence type="predicted"/>
<feature type="region of interest" description="Disordered" evidence="1">
    <location>
        <begin position="45"/>
        <end position="64"/>
    </location>
</feature>
<evidence type="ECO:0000313" key="2">
    <source>
        <dbReference type="EMBL" id="TPX15618.1"/>
    </source>
</evidence>
<dbReference type="InParanoid" id="A0A507BFY2"/>
<dbReference type="STRING" id="1093900.A0A507BFY2"/>
<evidence type="ECO:0000256" key="1">
    <source>
        <dbReference type="SAM" id="MobiDB-lite"/>
    </source>
</evidence>
<dbReference type="AlphaFoldDB" id="A0A507BFY2"/>
<feature type="compositionally biased region" description="Polar residues" evidence="1">
    <location>
        <begin position="240"/>
        <end position="251"/>
    </location>
</feature>
<feature type="region of interest" description="Disordered" evidence="1">
    <location>
        <begin position="1"/>
        <end position="38"/>
    </location>
</feature>
<feature type="compositionally biased region" description="Polar residues" evidence="1">
    <location>
        <begin position="45"/>
        <end position="61"/>
    </location>
</feature>
<dbReference type="EMBL" id="SKBQ01000020">
    <property type="protein sequence ID" value="TPX15618.1"/>
    <property type="molecule type" value="Genomic_DNA"/>
</dbReference>
<reference evidence="2 3" key="1">
    <citation type="submission" date="2019-06" db="EMBL/GenBank/DDBJ databases">
        <title>Draft genome sequence of the filamentous fungus Phialemoniopsis curvata isolated from diesel fuel.</title>
        <authorList>
            <person name="Varaljay V.A."/>
            <person name="Lyon W.J."/>
            <person name="Crouch A.L."/>
            <person name="Drake C.E."/>
            <person name="Hollomon J.M."/>
            <person name="Nadeau L.J."/>
            <person name="Nunn H.S."/>
            <person name="Stevenson B.S."/>
            <person name="Bojanowski C.L."/>
            <person name="Crookes-Goodson W.J."/>
        </authorList>
    </citation>
    <scope>NUCLEOTIDE SEQUENCE [LARGE SCALE GENOMIC DNA]</scope>
    <source>
        <strain evidence="2 3">D216</strain>
    </source>
</reference>
<protein>
    <submittedName>
        <fullName evidence="2">Uncharacterized protein</fullName>
    </submittedName>
</protein>
<feature type="region of interest" description="Disordered" evidence="1">
    <location>
        <begin position="70"/>
        <end position="107"/>
    </location>
</feature>
<name>A0A507BFY2_9PEZI</name>
<keyword evidence="3" id="KW-1185">Reference proteome</keyword>
<evidence type="ECO:0000313" key="3">
    <source>
        <dbReference type="Proteomes" id="UP000319257"/>
    </source>
</evidence>
<dbReference type="OrthoDB" id="5397330at2759"/>
<gene>
    <name evidence="2" type="ORF">E0L32_004316</name>
</gene>
<feature type="compositionally biased region" description="Polar residues" evidence="1">
    <location>
        <begin position="93"/>
        <end position="104"/>
    </location>
</feature>
<feature type="region of interest" description="Disordered" evidence="1">
    <location>
        <begin position="136"/>
        <end position="251"/>
    </location>
</feature>
<feature type="compositionally biased region" description="Basic and acidic residues" evidence="1">
    <location>
        <begin position="155"/>
        <end position="182"/>
    </location>
</feature>
<comment type="caution">
    <text evidence="2">The sequence shown here is derived from an EMBL/GenBank/DDBJ whole genome shotgun (WGS) entry which is preliminary data.</text>
</comment>
<dbReference type="Proteomes" id="UP000319257">
    <property type="component" value="Unassembled WGS sequence"/>
</dbReference>
<sequence length="251" mass="27768">MPIRNPFARRPGGPVVNDENLRPEFAADGSRTALPGFERVDTVGSKASSAVSVRSGKSQDNGEYKMSVVNDSGVYLPPSPTERDSSWGRRYLSRNSTDTRSSTAGDIEPFSISRESFDSYRRSFDISAKSPVVIHDPVPRQSLDSRFPRFPRSSLQERRFDRDLPPTDEHFEDVGLNDEKHPQPKKRGFFSKFGGEHNAGNQEQTTSSPSPGMSRFLMTGRKRGQSGQGAELGQIERPTTAASTEAQEVQS</sequence>